<feature type="compositionally biased region" description="Low complexity" evidence="1">
    <location>
        <begin position="173"/>
        <end position="184"/>
    </location>
</feature>
<feature type="compositionally biased region" description="Polar residues" evidence="1">
    <location>
        <begin position="902"/>
        <end position="922"/>
    </location>
</feature>
<organism evidence="3 4">
    <name type="scientific">Pseudovirgaria hyperparasitica</name>
    <dbReference type="NCBI Taxonomy" id="470096"/>
    <lineage>
        <taxon>Eukaryota</taxon>
        <taxon>Fungi</taxon>
        <taxon>Dikarya</taxon>
        <taxon>Ascomycota</taxon>
        <taxon>Pezizomycotina</taxon>
        <taxon>Dothideomycetes</taxon>
        <taxon>Dothideomycetes incertae sedis</taxon>
        <taxon>Acrospermales</taxon>
        <taxon>Acrospermaceae</taxon>
        <taxon>Pseudovirgaria</taxon>
    </lineage>
</organism>
<feature type="compositionally biased region" description="Low complexity" evidence="1">
    <location>
        <begin position="892"/>
        <end position="901"/>
    </location>
</feature>
<feature type="compositionally biased region" description="Basic and acidic residues" evidence="1">
    <location>
        <begin position="287"/>
        <end position="296"/>
    </location>
</feature>
<proteinExistence type="predicted"/>
<reference evidence="3" key="1">
    <citation type="journal article" date="2020" name="Stud. Mycol.">
        <title>101 Dothideomycetes genomes: a test case for predicting lifestyles and emergence of pathogens.</title>
        <authorList>
            <person name="Haridas S."/>
            <person name="Albert R."/>
            <person name="Binder M."/>
            <person name="Bloem J."/>
            <person name="Labutti K."/>
            <person name="Salamov A."/>
            <person name="Andreopoulos B."/>
            <person name="Baker S."/>
            <person name="Barry K."/>
            <person name="Bills G."/>
            <person name="Bluhm B."/>
            <person name="Cannon C."/>
            <person name="Castanera R."/>
            <person name="Culley D."/>
            <person name="Daum C."/>
            <person name="Ezra D."/>
            <person name="Gonzalez J."/>
            <person name="Henrissat B."/>
            <person name="Kuo A."/>
            <person name="Liang C."/>
            <person name="Lipzen A."/>
            <person name="Lutzoni F."/>
            <person name="Magnuson J."/>
            <person name="Mondo S."/>
            <person name="Nolan M."/>
            <person name="Ohm R."/>
            <person name="Pangilinan J."/>
            <person name="Park H.-J."/>
            <person name="Ramirez L."/>
            <person name="Alfaro M."/>
            <person name="Sun H."/>
            <person name="Tritt A."/>
            <person name="Yoshinaga Y."/>
            <person name="Zwiers L.-H."/>
            <person name="Turgeon B."/>
            <person name="Goodwin S."/>
            <person name="Spatafora J."/>
            <person name="Crous P."/>
            <person name="Grigoriev I."/>
        </authorList>
    </citation>
    <scope>NUCLEOTIDE SEQUENCE</scope>
    <source>
        <strain evidence="3">CBS 121739</strain>
    </source>
</reference>
<feature type="compositionally biased region" description="Polar residues" evidence="1">
    <location>
        <begin position="215"/>
        <end position="235"/>
    </location>
</feature>
<feature type="region of interest" description="Disordered" evidence="1">
    <location>
        <begin position="513"/>
        <end position="611"/>
    </location>
</feature>
<dbReference type="OrthoDB" id="2245455at2759"/>
<feature type="region of interest" description="Disordered" evidence="1">
    <location>
        <begin position="734"/>
        <end position="928"/>
    </location>
</feature>
<feature type="region of interest" description="Disordered" evidence="1">
    <location>
        <begin position="1"/>
        <end position="84"/>
    </location>
</feature>
<dbReference type="RefSeq" id="XP_033596122.1">
    <property type="nucleotide sequence ID" value="XM_033747620.1"/>
</dbReference>
<dbReference type="PANTHER" id="PTHR37327:SF1">
    <property type="entry name" value="MICROTUBULE INTERACTING AND TRANSPORT DOMAIN-CONTAINING PROTEIN"/>
    <property type="match status" value="1"/>
</dbReference>
<feature type="compositionally biased region" description="Low complexity" evidence="1">
    <location>
        <begin position="741"/>
        <end position="753"/>
    </location>
</feature>
<name>A0A6A6VWQ7_9PEZI</name>
<feature type="compositionally biased region" description="Pro residues" evidence="1">
    <location>
        <begin position="142"/>
        <end position="154"/>
    </location>
</feature>
<feature type="compositionally biased region" description="Polar residues" evidence="1">
    <location>
        <begin position="757"/>
        <end position="774"/>
    </location>
</feature>
<evidence type="ECO:0000313" key="3">
    <source>
        <dbReference type="EMBL" id="KAF2753671.1"/>
    </source>
</evidence>
<dbReference type="SUPFAM" id="SSF116846">
    <property type="entry name" value="MIT domain"/>
    <property type="match status" value="1"/>
</dbReference>
<feature type="compositionally biased region" description="Low complexity" evidence="1">
    <location>
        <begin position="198"/>
        <end position="214"/>
    </location>
</feature>
<feature type="region of interest" description="Disordered" evidence="1">
    <location>
        <begin position="198"/>
        <end position="327"/>
    </location>
</feature>
<accession>A0A6A6VWQ7</accession>
<sequence length="1307" mass="142428">MYSNTLLAMNDTPPPANSISSQRRRKSRSNSVSSSVVTVKRSASLNSRASASLPPTSLSDTAPTTHDFAKSSSRPSASRRRSSVAHLAPEVYTSYKDHNTAASLNRWSQSTTSSRSSGNHVHNGKLALSATITHLPFEQPLRSPPRPPSSPSRPSPTSSPRRRHRTSPPPIPTTSARSLPPLDTLPTLLPNVYVPYSASTSSMTPSTTSAPYTPNNQGSSDYFSTKPRPQQSSLAEKTKPHSRNQTGKSLGSSPVILSAAERQLSQRPPPVPASSSQPARDAASRIPRSDSREKNIYRPMMDTTGSTFPQEEYPMGTPPRVKERRDKDKKTMLSRALQKANTAVLLDNAQNFEGAMDAYQDACHLLQQVMIRSNGEEDRKKLEAIRVTYTNRIEELRQLDPSYTSTSGKALPNRPMSNESVDSLGAKSIFFNENDDAVIQTATLTRIIPDSSILPDPIPERLSSKRDPRESTFTSAMREVERSIPDTDPSTFLLNSYASSSLTNRHQALDPRMEHTYMPPPLSPHPQFAASFDTTTRDSPDMTSGRRQTSESTRDISRKQQHSRENSEESMTWLDTIDESGSSCGSSVHSVDSQDGTRRRKHLHTGSNGTEAEFNAALDAAVEAAYDEGFEPYEAGEHSLPRGGSVSAAMRKVEIAKEKVLELEREEAIKAASLRARELRLGDDDRGGLPAIRQSVDYGYDIDVDANQDEEMLEEMTKEFMLDGFDFDLQSKSALPRESDSSGISGSTWNSSRSSKRTTAGQSQTTHSSMSSKLAQPPPPDKKPPPPPPPPSMPQSSANSASTVRNRRLSGKTAGQLKIDTSVHRNLPAPPHTEQLTPKHDDFDPTIAPHPRSAQPVLHHHPPPERQAPTPNTIDQALRATPPIVPAPSPSEPAANSPVASTLTRVQSSEQTMVPSSPTSLKGSRGGIGALRKNKSSLSLRNRALSISSPDGSDISGHTPLSSTFSNISMRKQSNAVPLTPMFPGFSNEPLISAGIQLFEADIHSPYSPGSPNPMAINAPIPLEPCPDSYLLRPFWLMRCFYQTIAHPRGGYLSTKLFVPRDVWSVKGVKIKATEEKIANCDLLTAALMKLGSVDTLDADAVLEEMQGLEVILDQVQNNLSKKLGSEVGVGGINIFFKDATTVGNGAATGVDTVEPSANTKAAGDKSKNYLTSWRKLRSKPSGVGLSLLATKDVSKDSLTMSSLPMTSLPNIRFTKRDISQVDFNGPNALYMSSLAKLFDAVQVVDRVARQVEDPGLKHSSQTHVGLELSTRHAAEFFGFYICRFVLTDLTTMLDKFIKRGSEWVLV</sequence>
<feature type="region of interest" description="Disordered" evidence="1">
    <location>
        <begin position="450"/>
        <end position="491"/>
    </location>
</feature>
<feature type="compositionally biased region" description="Basic and acidic residues" evidence="1">
    <location>
        <begin position="458"/>
        <end position="470"/>
    </location>
</feature>
<protein>
    <recommendedName>
        <fullName evidence="2">MIT domain-containing protein</fullName>
    </recommendedName>
</protein>
<dbReference type="InterPro" id="IPR036181">
    <property type="entry name" value="MIT_dom_sf"/>
</dbReference>
<keyword evidence="4" id="KW-1185">Reference proteome</keyword>
<feature type="region of interest" description="Disordered" evidence="1">
    <location>
        <begin position="137"/>
        <end position="184"/>
    </location>
</feature>
<feature type="compositionally biased region" description="Low complexity" evidence="1">
    <location>
        <begin position="580"/>
        <end position="593"/>
    </location>
</feature>
<evidence type="ECO:0000313" key="4">
    <source>
        <dbReference type="Proteomes" id="UP000799437"/>
    </source>
</evidence>
<feature type="compositionally biased region" description="Low complexity" evidence="1">
    <location>
        <begin position="29"/>
        <end position="53"/>
    </location>
</feature>
<feature type="compositionally biased region" description="Polar residues" evidence="1">
    <location>
        <begin position="243"/>
        <end position="252"/>
    </location>
</feature>
<dbReference type="EMBL" id="ML996583">
    <property type="protein sequence ID" value="KAF2753671.1"/>
    <property type="molecule type" value="Genomic_DNA"/>
</dbReference>
<dbReference type="GeneID" id="54488674"/>
<dbReference type="InterPro" id="IPR007330">
    <property type="entry name" value="MIT_dom"/>
</dbReference>
<feature type="compositionally biased region" description="Polar residues" evidence="1">
    <location>
        <begin position="54"/>
        <end position="64"/>
    </location>
</feature>
<dbReference type="Pfam" id="PF04212">
    <property type="entry name" value="MIT"/>
    <property type="match status" value="1"/>
</dbReference>
<dbReference type="PANTHER" id="PTHR37327">
    <property type="entry name" value="CHROMOSOME 1, WHOLE GENOME SHOTGUN SEQUENCE"/>
    <property type="match status" value="1"/>
</dbReference>
<dbReference type="Gene3D" id="1.20.58.80">
    <property type="entry name" value="Phosphotransferase system, lactose/cellobiose-type IIA subunit"/>
    <property type="match status" value="1"/>
</dbReference>
<feature type="compositionally biased region" description="Basic and acidic residues" evidence="1">
    <location>
        <begin position="548"/>
        <end position="567"/>
    </location>
</feature>
<feature type="compositionally biased region" description="Polar residues" evidence="1">
    <location>
        <begin position="794"/>
        <end position="804"/>
    </location>
</feature>
<evidence type="ECO:0000256" key="1">
    <source>
        <dbReference type="SAM" id="MobiDB-lite"/>
    </source>
</evidence>
<gene>
    <name evidence="3" type="ORF">EJ05DRAFT_504767</name>
</gene>
<dbReference type="Proteomes" id="UP000799437">
    <property type="component" value="Unassembled WGS sequence"/>
</dbReference>
<evidence type="ECO:0000259" key="2">
    <source>
        <dbReference type="Pfam" id="PF04212"/>
    </source>
</evidence>
<feature type="domain" description="MIT" evidence="2">
    <location>
        <begin position="333"/>
        <end position="398"/>
    </location>
</feature>